<accession>A0A8H3HX57</accession>
<evidence type="ECO:0000313" key="2">
    <source>
        <dbReference type="Proteomes" id="UP000663827"/>
    </source>
</evidence>
<evidence type="ECO:0000313" key="1">
    <source>
        <dbReference type="EMBL" id="CAE7182335.1"/>
    </source>
</evidence>
<organism evidence="1 2">
    <name type="scientific">Rhizoctonia solani</name>
    <dbReference type="NCBI Taxonomy" id="456999"/>
    <lineage>
        <taxon>Eukaryota</taxon>
        <taxon>Fungi</taxon>
        <taxon>Dikarya</taxon>
        <taxon>Basidiomycota</taxon>
        <taxon>Agaricomycotina</taxon>
        <taxon>Agaricomycetes</taxon>
        <taxon>Cantharellales</taxon>
        <taxon>Ceratobasidiaceae</taxon>
        <taxon>Rhizoctonia</taxon>
    </lineage>
</organism>
<proteinExistence type="predicted"/>
<protein>
    <submittedName>
        <fullName evidence="1">Uncharacterized protein</fullName>
    </submittedName>
</protein>
<reference evidence="1" key="1">
    <citation type="submission" date="2021-01" db="EMBL/GenBank/DDBJ databases">
        <authorList>
            <person name="Kaushik A."/>
        </authorList>
    </citation>
    <scope>NUCLEOTIDE SEQUENCE</scope>
    <source>
        <strain evidence="1">AG5</strain>
    </source>
</reference>
<dbReference type="EMBL" id="CAJNJQ010002675">
    <property type="protein sequence ID" value="CAE7182335.1"/>
    <property type="molecule type" value="Genomic_DNA"/>
</dbReference>
<dbReference type="AlphaFoldDB" id="A0A8H3HX57"/>
<comment type="caution">
    <text evidence="1">The sequence shown here is derived from an EMBL/GenBank/DDBJ whole genome shotgun (WGS) entry which is preliminary data.</text>
</comment>
<sequence length="381" mass="41575">MSKAAASLATVSDYGDEDCTYGARYSGGVQDWDGSPDWNQASYSLSSVPDISRDTELYVTDRSYTLKQAEEITPIEEASEPSGREHLEVGTKINKIIPAVPSSIPVTATEISRAPVKDSSASSPNVPLPTGPTQIILERGFDSLPALCYVAERCAKTICVYNYPGSVMTTMNIEAMLKKNTKLPVVMPESAKQERLIAATKKFNLAPSSILVWPGSKKLPKITGLSESPNIQLVHIGEPSQINAGITCLKSILILAKSNLGQPQGSTHKDIPLDVSNNICNKQGLGSPLEEYRLWLRSRFSQNTCARGIYWDWILQRRKYEPKLGAVEIVRLANRFSEEFLLRGQSKEYGEPVGGQVTVAEPLLKGYGMEPAVKAGLLLVS</sequence>
<name>A0A8H3HX57_9AGAM</name>
<gene>
    <name evidence="1" type="ORF">RDB_LOCUS118195</name>
</gene>
<dbReference type="Proteomes" id="UP000663827">
    <property type="component" value="Unassembled WGS sequence"/>
</dbReference>